<sequence>MELLRDLWSDSGGGDSGAVAGDDGKKRKVGNIATAMTYAEVVDSSSSDGSPKSGDGARERLSKVPLGKFKLGDRMSGAKRPRSPTEVTCGRCFRTTHKTADCRHQVVCLKCACVGHMAARCPVIRSPHRKRLHVRSKKLAAASSPLKAVDSHTSEKDAGPQPGESRELVAQWRVTRASVSLSLSPDSEKLREDLGKVVVLSLLEGNVNATSILEVAPAILNVATASPITPLTDCSFLVPLASRQQVKEVCKLGRFNAATKDGQCLLSIATWSAEFGVEGRASGRG</sequence>
<protein>
    <submittedName>
        <fullName evidence="1">Zinc finger CCHC-type protein</fullName>
    </submittedName>
</protein>
<dbReference type="EMBL" id="CM037027">
    <property type="protein sequence ID" value="KAH7657308.1"/>
    <property type="molecule type" value="Genomic_DNA"/>
</dbReference>
<evidence type="ECO:0000313" key="2">
    <source>
        <dbReference type="Proteomes" id="UP000827976"/>
    </source>
</evidence>
<keyword evidence="2" id="KW-1185">Reference proteome</keyword>
<organism evidence="1 2">
    <name type="scientific">Dioscorea alata</name>
    <name type="common">Purple yam</name>
    <dbReference type="NCBI Taxonomy" id="55571"/>
    <lineage>
        <taxon>Eukaryota</taxon>
        <taxon>Viridiplantae</taxon>
        <taxon>Streptophyta</taxon>
        <taxon>Embryophyta</taxon>
        <taxon>Tracheophyta</taxon>
        <taxon>Spermatophyta</taxon>
        <taxon>Magnoliopsida</taxon>
        <taxon>Liliopsida</taxon>
        <taxon>Dioscoreales</taxon>
        <taxon>Dioscoreaceae</taxon>
        <taxon>Dioscorea</taxon>
    </lineage>
</organism>
<dbReference type="Proteomes" id="UP000827976">
    <property type="component" value="Chromosome 17"/>
</dbReference>
<accession>A0ACB7UAI9</accession>
<proteinExistence type="predicted"/>
<reference evidence="2" key="1">
    <citation type="journal article" date="2022" name="Nat. Commun.">
        <title>Chromosome evolution and the genetic basis of agronomically important traits in greater yam.</title>
        <authorList>
            <person name="Bredeson J.V."/>
            <person name="Lyons J.B."/>
            <person name="Oniyinde I.O."/>
            <person name="Okereke N.R."/>
            <person name="Kolade O."/>
            <person name="Nnabue I."/>
            <person name="Nwadili C.O."/>
            <person name="Hribova E."/>
            <person name="Parker M."/>
            <person name="Nwogha J."/>
            <person name="Shu S."/>
            <person name="Carlson J."/>
            <person name="Kariba R."/>
            <person name="Muthemba S."/>
            <person name="Knop K."/>
            <person name="Barton G.J."/>
            <person name="Sherwood A.V."/>
            <person name="Lopez-Montes A."/>
            <person name="Asiedu R."/>
            <person name="Jamnadass R."/>
            <person name="Muchugi A."/>
            <person name="Goodstein D."/>
            <person name="Egesi C.N."/>
            <person name="Featherston J."/>
            <person name="Asfaw A."/>
            <person name="Simpson G.G."/>
            <person name="Dolezel J."/>
            <person name="Hendre P.S."/>
            <person name="Van Deynze A."/>
            <person name="Kumar P.L."/>
            <person name="Obidiegwu J.E."/>
            <person name="Bhattacharjee R."/>
            <person name="Rokhsar D.S."/>
        </authorList>
    </citation>
    <scope>NUCLEOTIDE SEQUENCE [LARGE SCALE GENOMIC DNA]</scope>
    <source>
        <strain evidence="2">cv. TDa95/00328</strain>
    </source>
</reference>
<name>A0ACB7UAI9_DIOAL</name>
<gene>
    <name evidence="1" type="ORF">IHE45_17G013800</name>
</gene>
<comment type="caution">
    <text evidence="1">The sequence shown here is derived from an EMBL/GenBank/DDBJ whole genome shotgun (WGS) entry which is preliminary data.</text>
</comment>
<evidence type="ECO:0000313" key="1">
    <source>
        <dbReference type="EMBL" id="KAH7657308.1"/>
    </source>
</evidence>